<dbReference type="EMBL" id="CP014672">
    <property type="protein sequence ID" value="ANW97562.1"/>
    <property type="molecule type" value="Genomic_DNA"/>
</dbReference>
<evidence type="ECO:0008006" key="3">
    <source>
        <dbReference type="Google" id="ProtNLM"/>
    </source>
</evidence>
<dbReference type="InterPro" id="IPR053161">
    <property type="entry name" value="Ulvan_degrading_GH"/>
</dbReference>
<evidence type="ECO:0000313" key="1">
    <source>
        <dbReference type="EMBL" id="ANW97562.1"/>
    </source>
</evidence>
<dbReference type="PANTHER" id="PTHR36848:SF2">
    <property type="entry name" value="SECRETED PROTEIN"/>
    <property type="match status" value="1"/>
</dbReference>
<dbReference type="OrthoDB" id="9761519at2"/>
<organism evidence="1 2">
    <name type="scientific">Thermoclostridium stercorarium subsp. thermolacticum DSM 2910</name>
    <dbReference type="NCBI Taxonomy" id="1121336"/>
    <lineage>
        <taxon>Bacteria</taxon>
        <taxon>Bacillati</taxon>
        <taxon>Bacillota</taxon>
        <taxon>Clostridia</taxon>
        <taxon>Eubacteriales</taxon>
        <taxon>Oscillospiraceae</taxon>
        <taxon>Thermoclostridium</taxon>
    </lineage>
</organism>
<protein>
    <recommendedName>
        <fullName evidence="3">Glycoside hydrolase</fullName>
    </recommendedName>
</protein>
<dbReference type="Proteomes" id="UP000092971">
    <property type="component" value="Chromosome"/>
</dbReference>
<sequence length="1038" mass="120225">MFFKNSREEFDESLFRNPTSEYRCAPFWAWNKKLDWEDMERHIEIFKEMGMGGFHIHSRIGLNTPYLSDEFLDYVKKCNAKAKELGMLTWLYDEDKWPSGFGGGFVTKDHNFRSRYLLFSPFYHQSGYYERHIPRENRLGIDGYLSLIAEYKVVLKNGYLSSYKRIESGDNDSAEGETWYAYRVISGDLPWFNNQAYVDTLNKKAVEKFIEVTHEKYFEILGGEFSKSVPAVFTDEPQFVLKQNLPEPDSRQEVGIPYTDLFEESFRQRFGCSFLDSLPEIFWELEGGKFSRIRYWYHEHIAELFASSFADTVGRWCREHNLMLTGHMMAESTLESQTRALGEAMRSYRSFDLPGVDILANKYEYSTVKQAQSVARQFGKAGVLSELYGVTNWDFDFRGHKLQGDWQAAMGVSVRVPHLSWLGMGGESKRDYPAPVDYHSPWYKKYHIIEDHFSRVNVCMTRGVPCVNIAVIHPIESYWLLWGPDSQTKQKRLKLQQEFESIIDWLLFSNLDFDFIAESMVKELYRGSGNRHTQFGDMKYEVLIVPELITIRSETVKMLINHLENGGKVIILGNLPKIIDGDSDRKFDIECLGECVINNSKYDLLDALEPFRQIDIVNRDSSRNENYLYQLRDEAECKWLFIAPGKPVEALKLPEEKVLTVKVRGSYEVWRYDTFTGEKQKIQARGKDGWTYFEQTAYEHDSFLYRLLKTGTNDTTEKSVSSGVGRQVNKGVKYIKYLNGPWEYRLSEKNVLLLDMARYSLDNGEISEREEVLRIDDKIRTKLGYPLRTDSFPQPWLSPAEAECPHTVKLYFEIESETDVHEAELAFEGKGVTAEWNNVAVTDRADGFFIDKCFNVMKLPGIKKGVNQLVLTVPFGEKTDLEWCFITGNFGTCVKGDKVIITNPPERLFFGDVTRQGLSFYGGNITYIVNIDVPEGEMTVEIPQYRGALVEVALDNAKKGDIIFSPYRLNLGYVSQGEHTIEITLYGNRFNMFGQLHNCNRVEKYYGPNTWRTKGNAFAYEYQLREFGIIAAPLIYIE</sequence>
<dbReference type="InterPro" id="IPR029062">
    <property type="entry name" value="Class_I_gatase-like"/>
</dbReference>
<evidence type="ECO:0000313" key="2">
    <source>
        <dbReference type="Proteomes" id="UP000092971"/>
    </source>
</evidence>
<dbReference type="CDD" id="cd03143">
    <property type="entry name" value="A4_beta-galactosidase_middle_domain"/>
    <property type="match status" value="1"/>
</dbReference>
<dbReference type="Gene3D" id="3.40.50.880">
    <property type="match status" value="1"/>
</dbReference>
<dbReference type="PANTHER" id="PTHR36848">
    <property type="entry name" value="DNA-BINDING PROTEIN (PUTATIVE SECRETED PROTEIN)-RELATED"/>
    <property type="match status" value="1"/>
</dbReference>
<gene>
    <name evidence="1" type="ORF">CSTERTH_00185</name>
</gene>
<accession>A0A1B1Y9X2</accession>
<dbReference type="RefSeq" id="WP_015357769.1">
    <property type="nucleotide sequence ID" value="NZ_CP014672.1"/>
</dbReference>
<proteinExistence type="predicted"/>
<reference evidence="1 2" key="1">
    <citation type="submission" date="2016-02" db="EMBL/GenBank/DDBJ databases">
        <title>Comparison of Clostridium stercorarium subspecies using comparative genomics and transcriptomics.</title>
        <authorList>
            <person name="Schellenberg J."/>
            <person name="Thallinger G."/>
            <person name="Levin D.B."/>
            <person name="Zhang X."/>
            <person name="Alvare G."/>
            <person name="Fristensky B."/>
            <person name="Sparling R."/>
        </authorList>
    </citation>
    <scope>NUCLEOTIDE SEQUENCE [LARGE SCALE GENOMIC DNA]</scope>
    <source>
        <strain evidence="1 2">DSM 2910</strain>
    </source>
</reference>
<name>A0A1B1Y9X2_THEST</name>
<dbReference type="AlphaFoldDB" id="A0A1B1Y9X2"/>